<evidence type="ECO:0000313" key="1">
    <source>
        <dbReference type="EMBL" id="NMN94687.1"/>
    </source>
</evidence>
<accession>A0A848KFG7</accession>
<dbReference type="Pfam" id="PF05988">
    <property type="entry name" value="DUF899"/>
    <property type="match status" value="1"/>
</dbReference>
<reference evidence="1 2" key="2">
    <citation type="submission" date="2020-06" db="EMBL/GenBank/DDBJ databases">
        <title>Antribacter stalactiti gen. nov., sp. nov., a new member of the family Nacardiaceae isolated from a cave.</title>
        <authorList>
            <person name="Kim I.S."/>
        </authorList>
    </citation>
    <scope>NUCLEOTIDE SEQUENCE [LARGE SCALE GENOMIC DNA]</scope>
    <source>
        <strain evidence="1 2">YC2-7</strain>
    </source>
</reference>
<organism evidence="1 2">
    <name type="scientific">Antrihabitans stalactiti</name>
    <dbReference type="NCBI Taxonomy" id="2584121"/>
    <lineage>
        <taxon>Bacteria</taxon>
        <taxon>Bacillati</taxon>
        <taxon>Actinomycetota</taxon>
        <taxon>Actinomycetes</taxon>
        <taxon>Mycobacteriales</taxon>
        <taxon>Nocardiaceae</taxon>
        <taxon>Antrihabitans</taxon>
    </lineage>
</organism>
<sequence>MTSSDPQVVTREQWLVARRELLVEEKKLSRHLDEVNAARRALPMVEVTKNYEFDGPDGRVTLPDLFGSDSQLLIYHFMFEPDADEGCPSCSFTMDNVGPLQHLHARDTAFAAVSRAPLPELEHYRRRMGWTFPWYSSLGSDFNYDFHVTLDAGVAPVEYNYKDEAELVALDPAWRGWSGEEHGVSAFLRQGDRIFHTYSAYARGTESVVGTYHWLDLTARGRQEDWELEPRRGDDPMMSWLRRHDEYGPDISSH</sequence>
<dbReference type="Proteomes" id="UP000535543">
    <property type="component" value="Unassembled WGS sequence"/>
</dbReference>
<gene>
    <name evidence="1" type="ORF">FGL95_06505</name>
</gene>
<name>A0A848KFG7_9NOCA</name>
<protein>
    <submittedName>
        <fullName evidence="1">DUF899 domain-containing protein</fullName>
    </submittedName>
</protein>
<reference evidence="1 2" key="1">
    <citation type="submission" date="2019-05" db="EMBL/GenBank/DDBJ databases">
        <authorList>
            <person name="Lee S.D."/>
        </authorList>
    </citation>
    <scope>NUCLEOTIDE SEQUENCE [LARGE SCALE GENOMIC DNA]</scope>
    <source>
        <strain evidence="1 2">YC2-7</strain>
    </source>
</reference>
<evidence type="ECO:0000313" key="2">
    <source>
        <dbReference type="Proteomes" id="UP000535543"/>
    </source>
</evidence>
<dbReference type="EMBL" id="VCQU01000002">
    <property type="protein sequence ID" value="NMN94687.1"/>
    <property type="molecule type" value="Genomic_DNA"/>
</dbReference>
<keyword evidence="2" id="KW-1185">Reference proteome</keyword>
<dbReference type="SUPFAM" id="SSF52833">
    <property type="entry name" value="Thioredoxin-like"/>
    <property type="match status" value="1"/>
</dbReference>
<dbReference type="InterPro" id="IPR010296">
    <property type="entry name" value="DUF899_thioredox"/>
</dbReference>
<dbReference type="AlphaFoldDB" id="A0A848KFG7"/>
<dbReference type="RefSeq" id="WP_169585425.1">
    <property type="nucleotide sequence ID" value="NZ_VCQU01000002.1"/>
</dbReference>
<proteinExistence type="predicted"/>
<comment type="caution">
    <text evidence="1">The sequence shown here is derived from an EMBL/GenBank/DDBJ whole genome shotgun (WGS) entry which is preliminary data.</text>
</comment>
<dbReference type="InterPro" id="IPR036249">
    <property type="entry name" value="Thioredoxin-like_sf"/>
</dbReference>